<evidence type="ECO:0000256" key="1">
    <source>
        <dbReference type="SAM" id="MobiDB-lite"/>
    </source>
</evidence>
<accession>A0ABD3Q7W6</accession>
<name>A0ABD3Q7W6_9STRA</name>
<protein>
    <submittedName>
        <fullName evidence="2">Uncharacterized protein</fullName>
    </submittedName>
</protein>
<comment type="caution">
    <text evidence="2">The sequence shown here is derived from an EMBL/GenBank/DDBJ whole genome shotgun (WGS) entry which is preliminary data.</text>
</comment>
<evidence type="ECO:0000313" key="3">
    <source>
        <dbReference type="Proteomes" id="UP001530315"/>
    </source>
</evidence>
<dbReference type="AlphaFoldDB" id="A0ABD3Q7W6"/>
<feature type="region of interest" description="Disordered" evidence="1">
    <location>
        <begin position="171"/>
        <end position="191"/>
    </location>
</feature>
<gene>
    <name evidence="2" type="ORF">ACHAW5_001694</name>
</gene>
<sequence length="191" mass="22027">MEELARALRSFHEKHEKLKHTVHTGTWFVSSSFVRESRARLRRLTSLSHSRFADSSLFVVDLARNEKKAWRYPLPRWGQYAMGCFYFTIPVVGGWYVMQWAISKSVDEIGERGEKLRVKSLEGYGDKTVIDGRYEKIGAGGKYGGVHLAVSDPSTQENNRAMLEALFRKERRKRRGREGERRGDDDAEELG</sequence>
<keyword evidence="3" id="KW-1185">Reference proteome</keyword>
<reference evidence="2 3" key="1">
    <citation type="submission" date="2024-10" db="EMBL/GenBank/DDBJ databases">
        <title>Updated reference genomes for cyclostephanoid diatoms.</title>
        <authorList>
            <person name="Roberts W.R."/>
            <person name="Alverson A.J."/>
        </authorList>
    </citation>
    <scope>NUCLEOTIDE SEQUENCE [LARGE SCALE GENOMIC DNA]</scope>
    <source>
        <strain evidence="2 3">AJA276-08</strain>
    </source>
</reference>
<dbReference type="EMBL" id="JALLAZ020000388">
    <property type="protein sequence ID" value="KAL3796368.1"/>
    <property type="molecule type" value="Genomic_DNA"/>
</dbReference>
<dbReference type="Proteomes" id="UP001530315">
    <property type="component" value="Unassembled WGS sequence"/>
</dbReference>
<organism evidence="2 3">
    <name type="scientific">Stephanodiscus triporus</name>
    <dbReference type="NCBI Taxonomy" id="2934178"/>
    <lineage>
        <taxon>Eukaryota</taxon>
        <taxon>Sar</taxon>
        <taxon>Stramenopiles</taxon>
        <taxon>Ochrophyta</taxon>
        <taxon>Bacillariophyta</taxon>
        <taxon>Coscinodiscophyceae</taxon>
        <taxon>Thalassiosirophycidae</taxon>
        <taxon>Stephanodiscales</taxon>
        <taxon>Stephanodiscaceae</taxon>
        <taxon>Stephanodiscus</taxon>
    </lineage>
</organism>
<proteinExistence type="predicted"/>
<evidence type="ECO:0000313" key="2">
    <source>
        <dbReference type="EMBL" id="KAL3796368.1"/>
    </source>
</evidence>